<sequence>MEANGPETLNRWYVLKEGMAPRDPNARSLFAIRQLVHHLLYLSGGDKVVVRYYLNWLAWLYQHPDKKIPVGIYMNSRDQRVGKGILFHLLRRLFGKELVVMGPASVLTSNFSDFVDQRLLVFIDEVDGIDRKVYEQYKHAVSEDFTKSEGKGRAAKPTLNTARYIALTNKPDGLPLMERDARQAVFKCDADRKSPDYYVKFGDWIEGPGASLLAGVLSNWVFPPDWHYKAGAPQTASSMALQQASRGTLFNVVAELIESEREPFDKDFGTVDEVSRKLEAIYKHLLGKTGPNWTTLGAVLKDLCGEAKQTRVITHCGKNIVPRLYFWRHAGKWKATAPEQRGAHLDNTSNPRPFDVKEDHDHA</sequence>
<reference evidence="3 4" key="1">
    <citation type="submission" date="2015-03" db="EMBL/GenBank/DDBJ databases">
        <title>Comparative genomics of Pseudomonas insights into diversity of traits involved in vanlence and defense.</title>
        <authorList>
            <person name="Qin Y."/>
        </authorList>
    </citation>
    <scope>NUCLEOTIDE SEQUENCE [LARGE SCALE GENOMIC DNA]</scope>
    <source>
        <strain evidence="3 4">C3</strain>
    </source>
</reference>
<evidence type="ECO:0000313" key="4">
    <source>
        <dbReference type="Proteomes" id="UP000033500"/>
    </source>
</evidence>
<accession>A0A0F4SYD6</accession>
<dbReference type="AlphaFoldDB" id="A0A0F4SYD6"/>
<feature type="domain" description="NrS-1 polymerase-like helicase" evidence="2">
    <location>
        <begin position="76"/>
        <end position="180"/>
    </location>
</feature>
<protein>
    <recommendedName>
        <fullName evidence="2">NrS-1 polymerase-like helicase domain-containing protein</fullName>
    </recommendedName>
</protein>
<dbReference type="EMBL" id="LACD01000033">
    <property type="protein sequence ID" value="KJZ37193.1"/>
    <property type="molecule type" value="Genomic_DNA"/>
</dbReference>
<evidence type="ECO:0000259" key="2">
    <source>
        <dbReference type="Pfam" id="PF19263"/>
    </source>
</evidence>
<dbReference type="Pfam" id="PF19263">
    <property type="entry name" value="DUF5906"/>
    <property type="match status" value="1"/>
</dbReference>
<organism evidence="3 4">
    <name type="scientific">Pseudomonas fluorescens</name>
    <dbReference type="NCBI Taxonomy" id="294"/>
    <lineage>
        <taxon>Bacteria</taxon>
        <taxon>Pseudomonadati</taxon>
        <taxon>Pseudomonadota</taxon>
        <taxon>Gammaproteobacteria</taxon>
        <taxon>Pseudomonadales</taxon>
        <taxon>Pseudomonadaceae</taxon>
        <taxon>Pseudomonas</taxon>
    </lineage>
</organism>
<gene>
    <name evidence="3" type="ORF">VC34_26220</name>
</gene>
<dbReference type="Proteomes" id="UP000033500">
    <property type="component" value="Unassembled WGS sequence"/>
</dbReference>
<dbReference type="PATRIC" id="fig|294.131.peg.4264"/>
<evidence type="ECO:0000313" key="3">
    <source>
        <dbReference type="EMBL" id="KJZ37193.1"/>
    </source>
</evidence>
<proteinExistence type="predicted"/>
<name>A0A0F4SYD6_PSEFL</name>
<evidence type="ECO:0000256" key="1">
    <source>
        <dbReference type="SAM" id="MobiDB-lite"/>
    </source>
</evidence>
<dbReference type="InterPro" id="IPR045455">
    <property type="entry name" value="NrS-1_pol-like_helicase"/>
</dbReference>
<feature type="compositionally biased region" description="Basic and acidic residues" evidence="1">
    <location>
        <begin position="354"/>
        <end position="363"/>
    </location>
</feature>
<comment type="caution">
    <text evidence="3">The sequence shown here is derived from an EMBL/GenBank/DDBJ whole genome shotgun (WGS) entry which is preliminary data.</text>
</comment>
<feature type="region of interest" description="Disordered" evidence="1">
    <location>
        <begin position="337"/>
        <end position="363"/>
    </location>
</feature>